<evidence type="ECO:0000259" key="4">
    <source>
        <dbReference type="Pfam" id="PF01361"/>
    </source>
</evidence>
<feature type="domain" description="4-oxalocrotonate tautomerase-like" evidence="4">
    <location>
        <begin position="2"/>
        <end position="57"/>
    </location>
</feature>
<name>A0ABW6DPP6_9ACTN</name>
<keyword evidence="2 5" id="KW-0413">Isomerase</keyword>
<evidence type="ECO:0000256" key="2">
    <source>
        <dbReference type="ARBA" id="ARBA00023235"/>
    </source>
</evidence>
<dbReference type="RefSeq" id="WP_079167581.1">
    <property type="nucleotide sequence ID" value="NZ_JBHVRE010000015.1"/>
</dbReference>
<dbReference type="Pfam" id="PF01361">
    <property type="entry name" value="Tautomerase"/>
    <property type="match status" value="1"/>
</dbReference>
<dbReference type="InterPro" id="IPR014347">
    <property type="entry name" value="Tautomerase/MIF_sf"/>
</dbReference>
<dbReference type="GO" id="GO:0016853">
    <property type="term" value="F:isomerase activity"/>
    <property type="evidence" value="ECO:0007669"/>
    <property type="project" value="UniProtKB-KW"/>
</dbReference>
<dbReference type="PANTHER" id="PTHR35530:SF1">
    <property type="entry name" value="2-HYDROXYMUCONATE TAUTOMERASE"/>
    <property type="match status" value="1"/>
</dbReference>
<organism evidence="5 6">
    <name type="scientific">Streptomyces bacillaris</name>
    <dbReference type="NCBI Taxonomy" id="68179"/>
    <lineage>
        <taxon>Bacteria</taxon>
        <taxon>Bacillati</taxon>
        <taxon>Actinomycetota</taxon>
        <taxon>Actinomycetes</taxon>
        <taxon>Kitasatosporales</taxon>
        <taxon>Streptomycetaceae</taxon>
        <taxon>Streptomyces</taxon>
    </lineage>
</organism>
<accession>A0ABW6DPP6</accession>
<comment type="similarity">
    <text evidence="1">Belongs to the 4-oxalocrotonate tautomerase family.</text>
</comment>
<dbReference type="Proteomes" id="UP001598300">
    <property type="component" value="Unassembled WGS sequence"/>
</dbReference>
<gene>
    <name evidence="5" type="ORF">ACFWR3_06775</name>
</gene>
<sequence>MPFIDVTLGTGRSPEQVRALIHELTEAAHRAVGAPVANIRVVIREVAPQHWAAGDVTTAERAAARTADGTAPPSNSQQSTGGRPPAPAQEGSGT</sequence>
<protein>
    <submittedName>
        <fullName evidence="5">2-hydroxymuconate tautomerase</fullName>
        <ecNumber evidence="5">5.3.2.6</ecNumber>
    </submittedName>
</protein>
<reference evidence="5 6" key="1">
    <citation type="submission" date="2024-09" db="EMBL/GenBank/DDBJ databases">
        <title>The Natural Products Discovery Center: Release of the First 8490 Sequenced Strains for Exploring Actinobacteria Biosynthetic Diversity.</title>
        <authorList>
            <person name="Kalkreuter E."/>
            <person name="Kautsar S.A."/>
            <person name="Yang D."/>
            <person name="Bader C.D."/>
            <person name="Teijaro C.N."/>
            <person name="Fluegel L."/>
            <person name="Davis C.M."/>
            <person name="Simpson J.R."/>
            <person name="Lauterbach L."/>
            <person name="Steele A.D."/>
            <person name="Gui C."/>
            <person name="Meng S."/>
            <person name="Li G."/>
            <person name="Viehrig K."/>
            <person name="Ye F."/>
            <person name="Su P."/>
            <person name="Kiefer A.F."/>
            <person name="Nichols A."/>
            <person name="Cepeda A.J."/>
            <person name="Yan W."/>
            <person name="Fan B."/>
            <person name="Jiang Y."/>
            <person name="Adhikari A."/>
            <person name="Zheng C.-J."/>
            <person name="Schuster L."/>
            <person name="Cowan T.M."/>
            <person name="Smanski M.J."/>
            <person name="Chevrette M.G."/>
            <person name="De Carvalho L.P.S."/>
            <person name="Shen B."/>
        </authorList>
    </citation>
    <scope>NUCLEOTIDE SEQUENCE [LARGE SCALE GENOMIC DNA]</scope>
    <source>
        <strain evidence="5 6">NPDC058584</strain>
    </source>
</reference>
<evidence type="ECO:0000256" key="1">
    <source>
        <dbReference type="ARBA" id="ARBA00006723"/>
    </source>
</evidence>
<comment type="caution">
    <text evidence="5">The sequence shown here is derived from an EMBL/GenBank/DDBJ whole genome shotgun (WGS) entry which is preliminary data.</text>
</comment>
<dbReference type="EMBL" id="JBHXPM010000005">
    <property type="protein sequence ID" value="MFD3955773.1"/>
    <property type="molecule type" value="Genomic_DNA"/>
</dbReference>
<feature type="compositionally biased region" description="Low complexity" evidence="3">
    <location>
        <begin position="57"/>
        <end position="71"/>
    </location>
</feature>
<dbReference type="PANTHER" id="PTHR35530">
    <property type="entry name" value="TAUTOMERASE-RELATED"/>
    <property type="match status" value="1"/>
</dbReference>
<feature type="region of interest" description="Disordered" evidence="3">
    <location>
        <begin position="54"/>
        <end position="94"/>
    </location>
</feature>
<evidence type="ECO:0000313" key="5">
    <source>
        <dbReference type="EMBL" id="MFD3955773.1"/>
    </source>
</evidence>
<dbReference type="NCBIfam" id="NF002571">
    <property type="entry name" value="PRK02220.1"/>
    <property type="match status" value="1"/>
</dbReference>
<proteinExistence type="inferred from homology"/>
<feature type="compositionally biased region" description="Polar residues" evidence="3">
    <location>
        <begin position="72"/>
        <end position="81"/>
    </location>
</feature>
<evidence type="ECO:0000256" key="3">
    <source>
        <dbReference type="SAM" id="MobiDB-lite"/>
    </source>
</evidence>
<dbReference type="EC" id="5.3.2.6" evidence="5"/>
<dbReference type="SUPFAM" id="SSF55331">
    <property type="entry name" value="Tautomerase/MIF"/>
    <property type="match status" value="1"/>
</dbReference>
<keyword evidence="6" id="KW-1185">Reference proteome</keyword>
<dbReference type="InterPro" id="IPR004370">
    <property type="entry name" value="4-OT-like_dom"/>
</dbReference>
<dbReference type="Gene3D" id="3.30.429.10">
    <property type="entry name" value="Macrophage Migration Inhibitory Factor"/>
    <property type="match status" value="1"/>
</dbReference>
<evidence type="ECO:0000313" key="6">
    <source>
        <dbReference type="Proteomes" id="UP001598300"/>
    </source>
</evidence>